<keyword evidence="2" id="KW-1185">Reference proteome</keyword>
<organism evidence="1 2">
    <name type="scientific">Nocardioides lentus</name>
    <dbReference type="NCBI Taxonomy" id="338077"/>
    <lineage>
        <taxon>Bacteria</taxon>
        <taxon>Bacillati</taxon>
        <taxon>Actinomycetota</taxon>
        <taxon>Actinomycetes</taxon>
        <taxon>Propionibacteriales</taxon>
        <taxon>Nocardioidaceae</taxon>
        <taxon>Nocardioides</taxon>
    </lineage>
</organism>
<dbReference type="EMBL" id="BAAAMY010000003">
    <property type="protein sequence ID" value="GAA1913073.1"/>
    <property type="molecule type" value="Genomic_DNA"/>
</dbReference>
<accession>A0ABP5AG30</accession>
<sequence>MKFTEREMTVAVKAVAQQLMLATRPLGRGSVDARWDRLAPIERYEKLSAAGDLVLPVLLALPERPTVGATPAFTAEEYDAAAGEAADARGEQTPKARKRLVAVTARLARAAVAAMPVRQDPDALIVPDHL</sequence>
<dbReference type="RefSeq" id="WP_344005369.1">
    <property type="nucleotide sequence ID" value="NZ_BAAAMY010000003.1"/>
</dbReference>
<gene>
    <name evidence="1" type="ORF">GCM10009737_13130</name>
</gene>
<comment type="caution">
    <text evidence="1">The sequence shown here is derived from an EMBL/GenBank/DDBJ whole genome shotgun (WGS) entry which is preliminary data.</text>
</comment>
<proteinExistence type="predicted"/>
<name>A0ABP5AG30_9ACTN</name>
<protein>
    <submittedName>
        <fullName evidence="1">Uncharacterized protein</fullName>
    </submittedName>
</protein>
<evidence type="ECO:0000313" key="2">
    <source>
        <dbReference type="Proteomes" id="UP001501612"/>
    </source>
</evidence>
<evidence type="ECO:0000313" key="1">
    <source>
        <dbReference type="EMBL" id="GAA1913073.1"/>
    </source>
</evidence>
<dbReference type="Proteomes" id="UP001501612">
    <property type="component" value="Unassembled WGS sequence"/>
</dbReference>
<reference evidence="2" key="1">
    <citation type="journal article" date="2019" name="Int. J. Syst. Evol. Microbiol.">
        <title>The Global Catalogue of Microorganisms (GCM) 10K type strain sequencing project: providing services to taxonomists for standard genome sequencing and annotation.</title>
        <authorList>
            <consortium name="The Broad Institute Genomics Platform"/>
            <consortium name="The Broad Institute Genome Sequencing Center for Infectious Disease"/>
            <person name="Wu L."/>
            <person name="Ma J."/>
        </authorList>
    </citation>
    <scope>NUCLEOTIDE SEQUENCE [LARGE SCALE GENOMIC DNA]</scope>
    <source>
        <strain evidence="2">JCM 14046</strain>
    </source>
</reference>